<dbReference type="AlphaFoldDB" id="A0A814FPK3"/>
<feature type="signal peptide" evidence="4">
    <location>
        <begin position="1"/>
        <end position="24"/>
    </location>
</feature>
<dbReference type="Proteomes" id="UP000663879">
    <property type="component" value="Unassembled WGS sequence"/>
</dbReference>
<organism evidence="6 7">
    <name type="scientific">Brachionus calyciflorus</name>
    <dbReference type="NCBI Taxonomy" id="104777"/>
    <lineage>
        <taxon>Eukaryota</taxon>
        <taxon>Metazoa</taxon>
        <taxon>Spiralia</taxon>
        <taxon>Gnathifera</taxon>
        <taxon>Rotifera</taxon>
        <taxon>Eurotatoria</taxon>
        <taxon>Monogononta</taxon>
        <taxon>Pseudotrocha</taxon>
        <taxon>Ploima</taxon>
        <taxon>Brachionidae</taxon>
        <taxon>Brachionus</taxon>
    </lineage>
</organism>
<feature type="transmembrane region" description="Helical" evidence="3">
    <location>
        <begin position="397"/>
        <end position="415"/>
    </location>
</feature>
<comment type="caution">
    <text evidence="6">The sequence shown here is derived from an EMBL/GenBank/DDBJ whole genome shotgun (WGS) entry which is preliminary data.</text>
</comment>
<accession>A0A814FPK3</accession>
<evidence type="ECO:0000256" key="4">
    <source>
        <dbReference type="SAM" id="SignalP"/>
    </source>
</evidence>
<evidence type="ECO:0000259" key="5">
    <source>
        <dbReference type="PROSITE" id="PS01180"/>
    </source>
</evidence>
<feature type="domain" description="CUB" evidence="5">
    <location>
        <begin position="236"/>
        <end position="354"/>
    </location>
</feature>
<dbReference type="GO" id="GO:0005886">
    <property type="term" value="C:plasma membrane"/>
    <property type="evidence" value="ECO:0007669"/>
    <property type="project" value="TreeGrafter"/>
</dbReference>
<evidence type="ECO:0000313" key="6">
    <source>
        <dbReference type="EMBL" id="CAF0985770.1"/>
    </source>
</evidence>
<dbReference type="Gene3D" id="2.60.120.290">
    <property type="entry name" value="Spermadhesin, CUB domain"/>
    <property type="match status" value="2"/>
</dbReference>
<dbReference type="PANTHER" id="PTHR47537:SF2">
    <property type="entry name" value="CUBILIN"/>
    <property type="match status" value="1"/>
</dbReference>
<keyword evidence="1" id="KW-1015">Disulfide bond</keyword>
<dbReference type="SUPFAM" id="SSF49854">
    <property type="entry name" value="Spermadhesin, CUB domain"/>
    <property type="match status" value="1"/>
</dbReference>
<name>A0A814FPK3_9BILA</name>
<keyword evidence="3" id="KW-1133">Transmembrane helix</keyword>
<evidence type="ECO:0000313" key="7">
    <source>
        <dbReference type="Proteomes" id="UP000663879"/>
    </source>
</evidence>
<dbReference type="CDD" id="cd00041">
    <property type="entry name" value="CUB"/>
    <property type="match status" value="1"/>
</dbReference>
<dbReference type="PANTHER" id="PTHR47537">
    <property type="entry name" value="CUBILIN"/>
    <property type="match status" value="1"/>
</dbReference>
<dbReference type="Pfam" id="PF00431">
    <property type="entry name" value="CUB"/>
    <property type="match status" value="1"/>
</dbReference>
<dbReference type="OrthoDB" id="6369184at2759"/>
<evidence type="ECO:0000256" key="2">
    <source>
        <dbReference type="PROSITE-ProRule" id="PRU00059"/>
    </source>
</evidence>
<keyword evidence="7" id="KW-1185">Reference proteome</keyword>
<dbReference type="InterPro" id="IPR053207">
    <property type="entry name" value="Non-NMDA_GluR_Accessory"/>
</dbReference>
<sequence>MIFLNKLILFLLLLIVNNIKILFAYKYAHVDNSQPYSNLDIQAKSSSSNCCENTVIIDSLKYSDGYLKEPPLYHDLHDLKNSKKSIECIYKFYGKPGERVQIYYETFDLYYPYDVNKFNKIDCRYSDSVCLKFYENSDHNSEDKHKDASKSESIQIDSHNYDLCNCINISFTPRQIISASNFLQIKFKTVRRSFDTTHAIAHSRKNYTGYLLRYQFTKDYGFNLKDSGELDKSGECKIYFYSINKKNGYFTSPNYPGLYPRDLECHYYFIGSKTEKVQITFHTFDIEGVDQCGSDTKSDYVELSNFQNRDRFYSRFCGINKPGTIISDGSFFHVSFKSNNVFDGKGFQASYYYIDTNTEQVKKETVPKEANQLSPKAASSVITTNDPNSTKLLQVSYFSNFIIFILSNVFYFIFLN</sequence>
<evidence type="ECO:0000256" key="3">
    <source>
        <dbReference type="SAM" id="Phobius"/>
    </source>
</evidence>
<dbReference type="SMART" id="SM00042">
    <property type="entry name" value="CUB"/>
    <property type="match status" value="1"/>
</dbReference>
<protein>
    <recommendedName>
        <fullName evidence="5">CUB domain-containing protein</fullName>
    </recommendedName>
</protein>
<dbReference type="FunFam" id="2.60.120.290:FF:000058">
    <property type="entry name" value="CUB domaincontaining protein"/>
    <property type="match status" value="1"/>
</dbReference>
<keyword evidence="3" id="KW-0472">Membrane</keyword>
<proteinExistence type="predicted"/>
<dbReference type="InterPro" id="IPR000859">
    <property type="entry name" value="CUB_dom"/>
</dbReference>
<dbReference type="InterPro" id="IPR035914">
    <property type="entry name" value="Sperma_CUB_dom_sf"/>
</dbReference>
<dbReference type="EMBL" id="CAJNOC010003509">
    <property type="protein sequence ID" value="CAF0985770.1"/>
    <property type="molecule type" value="Genomic_DNA"/>
</dbReference>
<feature type="chain" id="PRO_5032381552" description="CUB domain-containing protein" evidence="4">
    <location>
        <begin position="25"/>
        <end position="416"/>
    </location>
</feature>
<keyword evidence="3" id="KW-0812">Transmembrane</keyword>
<dbReference type="PROSITE" id="PS01180">
    <property type="entry name" value="CUB"/>
    <property type="match status" value="1"/>
</dbReference>
<reference evidence="6" key="1">
    <citation type="submission" date="2021-02" db="EMBL/GenBank/DDBJ databases">
        <authorList>
            <person name="Nowell W R."/>
        </authorList>
    </citation>
    <scope>NUCLEOTIDE SEQUENCE</scope>
    <source>
        <strain evidence="6">Ploen Becks lab</strain>
    </source>
</reference>
<gene>
    <name evidence="6" type="ORF">OXX778_LOCUS15660</name>
</gene>
<keyword evidence="4" id="KW-0732">Signal</keyword>
<evidence type="ECO:0000256" key="1">
    <source>
        <dbReference type="ARBA" id="ARBA00023157"/>
    </source>
</evidence>
<comment type="caution">
    <text evidence="2">Lacks conserved residue(s) required for the propagation of feature annotation.</text>
</comment>